<feature type="region of interest" description="Disordered" evidence="2">
    <location>
        <begin position="1"/>
        <end position="26"/>
    </location>
</feature>
<name>A0A0V0Q8R9_PSEPJ</name>
<evidence type="ECO:0000256" key="2">
    <source>
        <dbReference type="SAM" id="MobiDB-lite"/>
    </source>
</evidence>
<protein>
    <submittedName>
        <fullName evidence="3">Uncharacterized protein</fullName>
    </submittedName>
</protein>
<evidence type="ECO:0000313" key="4">
    <source>
        <dbReference type="Proteomes" id="UP000054937"/>
    </source>
</evidence>
<feature type="coiled-coil region" evidence="1">
    <location>
        <begin position="118"/>
        <end position="167"/>
    </location>
</feature>
<proteinExistence type="predicted"/>
<dbReference type="InParanoid" id="A0A0V0Q8R9"/>
<feature type="compositionally biased region" description="Polar residues" evidence="2">
    <location>
        <begin position="1"/>
        <end position="23"/>
    </location>
</feature>
<comment type="caution">
    <text evidence="3">The sequence shown here is derived from an EMBL/GenBank/DDBJ whole genome shotgun (WGS) entry which is preliminary data.</text>
</comment>
<sequence length="406" mass="48142">MGCSPSVNQKSHINQSDLPQSCSPRKKNKVCDLSMILKNNSENQKISQITDQQDNSPRKQKFYFKNAKQQIVSLEYQSNQLIQNWAKQLEKNQQKNTFTSLNTNSTAPSKDQIPSLILEEQVQKQNQNQQQLRQHNKQQIQVFSSDIQNLDQQINTNQNQIQSKNEINNNDENYNQEITNRNKKCTLGHLDQQFIQYPQQKIQQLIYDLKAILQQNNDDNNEKYAQQNLEEEQRQKSISNFNSPQKQQKEEQQLQLEQKLAEIIDFDQDDIDINRYQKIQQNSINMSQVFKKKSKKQIQSEQKIDDSYEQQNFKKKCKISQFQGYDSYQIQLAFQKAGKKMQKKKYQVQLQFVQDKVSVLRDMVNQGYQIEDISISQQIKNNIKHSYIIKKRKLAKKYLNKMENQE</sequence>
<accession>A0A0V0Q8R9</accession>
<evidence type="ECO:0000313" key="3">
    <source>
        <dbReference type="EMBL" id="KRW98420.1"/>
    </source>
</evidence>
<reference evidence="3 4" key="1">
    <citation type="journal article" date="2015" name="Sci. Rep.">
        <title>Genome of the facultative scuticociliatosis pathogen Pseudocohnilembus persalinus provides insight into its virulence through horizontal gene transfer.</title>
        <authorList>
            <person name="Xiong J."/>
            <person name="Wang G."/>
            <person name="Cheng J."/>
            <person name="Tian M."/>
            <person name="Pan X."/>
            <person name="Warren A."/>
            <person name="Jiang C."/>
            <person name="Yuan D."/>
            <person name="Miao W."/>
        </authorList>
    </citation>
    <scope>NUCLEOTIDE SEQUENCE [LARGE SCALE GENOMIC DNA]</scope>
    <source>
        <strain evidence="3">36N120E</strain>
    </source>
</reference>
<keyword evidence="1" id="KW-0175">Coiled coil</keyword>
<dbReference type="EMBL" id="LDAU01000247">
    <property type="protein sequence ID" value="KRW98420.1"/>
    <property type="molecule type" value="Genomic_DNA"/>
</dbReference>
<dbReference type="Proteomes" id="UP000054937">
    <property type="component" value="Unassembled WGS sequence"/>
</dbReference>
<evidence type="ECO:0000256" key="1">
    <source>
        <dbReference type="SAM" id="Coils"/>
    </source>
</evidence>
<feature type="region of interest" description="Disordered" evidence="2">
    <location>
        <begin position="228"/>
        <end position="252"/>
    </location>
</feature>
<dbReference type="AlphaFoldDB" id="A0A0V0Q8R9"/>
<organism evidence="3 4">
    <name type="scientific">Pseudocohnilembus persalinus</name>
    <name type="common">Ciliate</name>
    <dbReference type="NCBI Taxonomy" id="266149"/>
    <lineage>
        <taxon>Eukaryota</taxon>
        <taxon>Sar</taxon>
        <taxon>Alveolata</taxon>
        <taxon>Ciliophora</taxon>
        <taxon>Intramacronucleata</taxon>
        <taxon>Oligohymenophorea</taxon>
        <taxon>Scuticociliatia</taxon>
        <taxon>Philasterida</taxon>
        <taxon>Pseudocohnilembidae</taxon>
        <taxon>Pseudocohnilembus</taxon>
    </lineage>
</organism>
<gene>
    <name evidence="3" type="ORF">PPERSA_08645</name>
</gene>
<keyword evidence="4" id="KW-1185">Reference proteome</keyword>